<evidence type="ECO:0000313" key="4">
    <source>
        <dbReference type="Ensembl" id="ENSOANP00000038389.1"/>
    </source>
</evidence>
<keyword evidence="5" id="KW-1185">Reference proteome</keyword>
<reference evidence="4" key="2">
    <citation type="submission" date="2025-08" db="UniProtKB">
        <authorList>
            <consortium name="Ensembl"/>
        </authorList>
    </citation>
    <scope>IDENTIFICATION</scope>
    <source>
        <strain evidence="4">Glennie</strain>
    </source>
</reference>
<dbReference type="SMART" id="SM00131">
    <property type="entry name" value="KU"/>
    <property type="match status" value="1"/>
</dbReference>
<dbReference type="AlphaFoldDB" id="A0A6I8NBH2"/>
<dbReference type="InParanoid" id="A0A6I8NBH2"/>
<accession>A0A6I8NBH2</accession>
<protein>
    <recommendedName>
        <fullName evidence="3">BPTI/Kunitz inhibitor domain-containing protein</fullName>
    </recommendedName>
</protein>
<dbReference type="Gene3D" id="4.10.410.10">
    <property type="entry name" value="Pancreatic trypsin inhibitor Kunitz domain"/>
    <property type="match status" value="1"/>
</dbReference>
<keyword evidence="2" id="KW-1133">Transmembrane helix</keyword>
<dbReference type="Bgee" id="ENSOANG00000039721">
    <property type="expression patterns" value="Expressed in female reproductive system and 1 other cell type or tissue"/>
</dbReference>
<dbReference type="OMA" id="CYRRCSP"/>
<evidence type="ECO:0000256" key="1">
    <source>
        <dbReference type="ARBA" id="ARBA00023157"/>
    </source>
</evidence>
<feature type="transmembrane region" description="Helical" evidence="2">
    <location>
        <begin position="90"/>
        <end position="114"/>
    </location>
</feature>
<keyword evidence="1" id="KW-1015">Disulfide bond</keyword>
<dbReference type="Pfam" id="PF00014">
    <property type="entry name" value="Kunitz_BPTI"/>
    <property type="match status" value="1"/>
</dbReference>
<evidence type="ECO:0000256" key="2">
    <source>
        <dbReference type="SAM" id="Phobius"/>
    </source>
</evidence>
<keyword evidence="2" id="KW-0472">Membrane</keyword>
<dbReference type="PROSITE" id="PS50279">
    <property type="entry name" value="BPTI_KUNITZ_2"/>
    <property type="match status" value="1"/>
</dbReference>
<dbReference type="FunFam" id="4.10.410.10:FF:000020">
    <property type="entry name" value="Collagen, type VI, alpha 3"/>
    <property type="match status" value="1"/>
</dbReference>
<dbReference type="SUPFAM" id="SSF57362">
    <property type="entry name" value="BPTI-like"/>
    <property type="match status" value="1"/>
</dbReference>
<dbReference type="InterPro" id="IPR050098">
    <property type="entry name" value="TFPI/VKTCI-like"/>
</dbReference>
<name>A0A6I8NBH2_ORNAN</name>
<dbReference type="Proteomes" id="UP000002279">
    <property type="component" value="Chromosome 5"/>
</dbReference>
<dbReference type="GO" id="GO:0004867">
    <property type="term" value="F:serine-type endopeptidase inhibitor activity"/>
    <property type="evidence" value="ECO:0000318"/>
    <property type="project" value="GO_Central"/>
</dbReference>
<reference evidence="4 5" key="1">
    <citation type="journal article" date="2008" name="Nature">
        <title>Genome analysis of the platypus reveals unique signatures of evolution.</title>
        <authorList>
            <person name="Warren W.C."/>
            <person name="Hillier L.W."/>
            <person name="Marshall Graves J.A."/>
            <person name="Birney E."/>
            <person name="Ponting C.P."/>
            <person name="Grutzner F."/>
            <person name="Belov K."/>
            <person name="Miller W."/>
            <person name="Clarke L."/>
            <person name="Chinwalla A.T."/>
            <person name="Yang S.P."/>
            <person name="Heger A."/>
            <person name="Locke D.P."/>
            <person name="Miethke P."/>
            <person name="Waters P.D."/>
            <person name="Veyrunes F."/>
            <person name="Fulton L."/>
            <person name="Fulton B."/>
            <person name="Graves T."/>
            <person name="Wallis J."/>
            <person name="Puente X.S."/>
            <person name="Lopez-Otin C."/>
            <person name="Ordonez G.R."/>
            <person name="Eichler E.E."/>
            <person name="Chen L."/>
            <person name="Cheng Z."/>
            <person name="Deakin J.E."/>
            <person name="Alsop A."/>
            <person name="Thompson K."/>
            <person name="Kirby P."/>
            <person name="Papenfuss A.T."/>
            <person name="Wakefield M.J."/>
            <person name="Olender T."/>
            <person name="Lancet D."/>
            <person name="Huttley G.A."/>
            <person name="Smit A.F."/>
            <person name="Pask A."/>
            <person name="Temple-Smith P."/>
            <person name="Batzer M.A."/>
            <person name="Walker J.A."/>
            <person name="Konkel M.K."/>
            <person name="Harris R.S."/>
            <person name="Whittington C.M."/>
            <person name="Wong E.S."/>
            <person name="Gemmell N.J."/>
            <person name="Buschiazzo E."/>
            <person name="Vargas Jentzsch I.M."/>
            <person name="Merkel A."/>
            <person name="Schmitz J."/>
            <person name="Zemann A."/>
            <person name="Churakov G."/>
            <person name="Kriegs J.O."/>
            <person name="Brosius J."/>
            <person name="Murchison E.P."/>
            <person name="Sachidanandam R."/>
            <person name="Smith C."/>
            <person name="Hannon G.J."/>
            <person name="Tsend-Ayush E."/>
            <person name="McMillan D."/>
            <person name="Attenborough R."/>
            <person name="Rens W."/>
            <person name="Ferguson-Smith M."/>
            <person name="Lefevre C.M."/>
            <person name="Sharp J.A."/>
            <person name="Nicholas K.R."/>
            <person name="Ray D.A."/>
            <person name="Kube M."/>
            <person name="Reinhardt R."/>
            <person name="Pringle T.H."/>
            <person name="Taylor J."/>
            <person name="Jones R.C."/>
            <person name="Nixon B."/>
            <person name="Dacheux J.L."/>
            <person name="Niwa H."/>
            <person name="Sekita Y."/>
            <person name="Huang X."/>
            <person name="Stark A."/>
            <person name="Kheradpour P."/>
            <person name="Kellis M."/>
            <person name="Flicek P."/>
            <person name="Chen Y."/>
            <person name="Webber C."/>
            <person name="Hardison R."/>
            <person name="Nelson J."/>
            <person name="Hallsworth-Pepin K."/>
            <person name="Delehaunty K."/>
            <person name="Markovic C."/>
            <person name="Minx P."/>
            <person name="Feng Y."/>
            <person name="Kremitzki C."/>
            <person name="Mitreva M."/>
            <person name="Glasscock J."/>
            <person name="Wylie T."/>
            <person name="Wohldmann P."/>
            <person name="Thiru P."/>
            <person name="Nhan M.N."/>
            <person name="Pohl C.S."/>
            <person name="Smith S.M."/>
            <person name="Hou S."/>
            <person name="Nefedov M."/>
            <person name="de Jong P.J."/>
            <person name="Renfree M.B."/>
            <person name="Mardis E.R."/>
            <person name="Wilson R.K."/>
        </authorList>
    </citation>
    <scope>NUCLEOTIDE SEQUENCE [LARGE SCALE GENOMIC DNA]</scope>
    <source>
        <strain evidence="4 5">Glennie</strain>
    </source>
</reference>
<evidence type="ECO:0000259" key="3">
    <source>
        <dbReference type="PROSITE" id="PS50279"/>
    </source>
</evidence>
<dbReference type="GO" id="GO:0005615">
    <property type="term" value="C:extracellular space"/>
    <property type="evidence" value="ECO:0000318"/>
    <property type="project" value="GO_Central"/>
</dbReference>
<dbReference type="PANTHER" id="PTHR10083">
    <property type="entry name" value="KUNITZ-TYPE PROTEASE INHIBITOR-RELATED"/>
    <property type="match status" value="1"/>
</dbReference>
<dbReference type="InterPro" id="IPR036880">
    <property type="entry name" value="Kunitz_BPTI_sf"/>
</dbReference>
<dbReference type="PRINTS" id="PR00759">
    <property type="entry name" value="BASICPTASE"/>
</dbReference>
<dbReference type="Ensembl" id="ENSOANT00000055996.1">
    <property type="protein sequence ID" value="ENSOANP00000038389.1"/>
    <property type="gene ID" value="ENSOANG00000039721.1"/>
</dbReference>
<keyword evidence="2" id="KW-0812">Transmembrane</keyword>
<proteinExistence type="predicted"/>
<reference evidence="4" key="3">
    <citation type="submission" date="2025-09" db="UniProtKB">
        <authorList>
            <consortium name="Ensembl"/>
        </authorList>
    </citation>
    <scope>IDENTIFICATION</scope>
    <source>
        <strain evidence="4">Glennie</strain>
    </source>
</reference>
<sequence>MRNCFTLAKQLYPDNEQACTLEQDSGFCKGIYVMWYFDKTEKKCLKFFYGGCSGNGNRFGMKNKCYRRCSPFLQGKAVEGNHDGDEGVDIGLVLGTVVGCVAVIVLIMTVTFFLQKKKKEKSQRKGKESTQLNIELNSK</sequence>
<dbReference type="InterPro" id="IPR020901">
    <property type="entry name" value="Prtase_inh_Kunz-CS"/>
</dbReference>
<organism evidence="4 5">
    <name type="scientific">Ornithorhynchus anatinus</name>
    <name type="common">Duckbill platypus</name>
    <dbReference type="NCBI Taxonomy" id="9258"/>
    <lineage>
        <taxon>Eukaryota</taxon>
        <taxon>Metazoa</taxon>
        <taxon>Chordata</taxon>
        <taxon>Craniata</taxon>
        <taxon>Vertebrata</taxon>
        <taxon>Euteleostomi</taxon>
        <taxon>Mammalia</taxon>
        <taxon>Monotremata</taxon>
        <taxon>Ornithorhynchidae</taxon>
        <taxon>Ornithorhynchus</taxon>
    </lineage>
</organism>
<evidence type="ECO:0000313" key="5">
    <source>
        <dbReference type="Proteomes" id="UP000002279"/>
    </source>
</evidence>
<dbReference type="PROSITE" id="PS00280">
    <property type="entry name" value="BPTI_KUNITZ_1"/>
    <property type="match status" value="1"/>
</dbReference>
<dbReference type="PANTHER" id="PTHR10083:SF373">
    <property type="entry name" value="SERINE PEPTIDASE INHIBITOR, KUNITZ TYPE, 2"/>
    <property type="match status" value="1"/>
</dbReference>
<dbReference type="InterPro" id="IPR002223">
    <property type="entry name" value="Kunitz_BPTI"/>
</dbReference>
<feature type="domain" description="BPTI/Kunitz inhibitor" evidence="3">
    <location>
        <begin position="19"/>
        <end position="69"/>
    </location>
</feature>